<dbReference type="GO" id="GO:0009279">
    <property type="term" value="C:cell outer membrane"/>
    <property type="evidence" value="ECO:0007669"/>
    <property type="project" value="UniProtKB-SubCell"/>
</dbReference>
<comment type="similarity">
    <text evidence="2 14 16">Belongs to the TonB-dependent receptor family.</text>
</comment>
<dbReference type="AlphaFoldDB" id="A0A6M4G3Q9"/>
<dbReference type="NCBIfam" id="TIGR01783">
    <property type="entry name" value="TonB-siderophor"/>
    <property type="match status" value="1"/>
</dbReference>
<dbReference type="CDD" id="cd01347">
    <property type="entry name" value="ligand_gated_channel"/>
    <property type="match status" value="1"/>
</dbReference>
<keyword evidence="12 19" id="KW-0675">Receptor</keyword>
<dbReference type="Pfam" id="PF07715">
    <property type="entry name" value="Plug"/>
    <property type="match status" value="1"/>
</dbReference>
<dbReference type="EMBL" id="CP053021">
    <property type="protein sequence ID" value="QJR01865.1"/>
    <property type="molecule type" value="Genomic_DNA"/>
</dbReference>
<gene>
    <name evidence="19" type="ORF">HH800_06405</name>
</gene>
<evidence type="ECO:0000313" key="20">
    <source>
        <dbReference type="Proteomes" id="UP000502611"/>
    </source>
</evidence>
<dbReference type="Gene3D" id="2.170.130.10">
    <property type="entry name" value="TonB-dependent receptor, plug domain"/>
    <property type="match status" value="1"/>
</dbReference>
<accession>A0A6M4G3Q9</accession>
<evidence type="ECO:0000256" key="8">
    <source>
        <dbReference type="ARBA" id="ARBA00023004"/>
    </source>
</evidence>
<dbReference type="InterPro" id="IPR039426">
    <property type="entry name" value="TonB-dep_rcpt-like"/>
</dbReference>
<evidence type="ECO:0000256" key="5">
    <source>
        <dbReference type="ARBA" id="ARBA00022496"/>
    </source>
</evidence>
<keyword evidence="6 14" id="KW-0812">Transmembrane</keyword>
<protein>
    <submittedName>
        <fullName evidence="19">TonB-dependent siderophore receptor</fullName>
    </submittedName>
</protein>
<evidence type="ECO:0000256" key="15">
    <source>
        <dbReference type="PROSITE-ProRule" id="PRU10144"/>
    </source>
</evidence>
<keyword evidence="5" id="KW-0410">Iron transport</keyword>
<evidence type="ECO:0000256" key="17">
    <source>
        <dbReference type="SAM" id="SignalP"/>
    </source>
</evidence>
<dbReference type="FunFam" id="2.170.130.10:FF:000010">
    <property type="entry name" value="Ferripyoverdine receptor"/>
    <property type="match status" value="1"/>
</dbReference>
<dbReference type="InterPro" id="IPR010917">
    <property type="entry name" value="TonB_rcpt_CS"/>
</dbReference>
<dbReference type="GO" id="GO:0038023">
    <property type="term" value="F:signaling receptor activity"/>
    <property type="evidence" value="ECO:0007669"/>
    <property type="project" value="InterPro"/>
</dbReference>
<evidence type="ECO:0000256" key="16">
    <source>
        <dbReference type="RuleBase" id="RU003357"/>
    </source>
</evidence>
<evidence type="ECO:0000256" key="14">
    <source>
        <dbReference type="PROSITE-ProRule" id="PRU01360"/>
    </source>
</evidence>
<dbReference type="Gene3D" id="2.40.170.20">
    <property type="entry name" value="TonB-dependent receptor, beta-barrel domain"/>
    <property type="match status" value="1"/>
</dbReference>
<name>A0A6M4G3Q9_SPHYA</name>
<evidence type="ECO:0000256" key="10">
    <source>
        <dbReference type="ARBA" id="ARBA00023077"/>
    </source>
</evidence>
<evidence type="ECO:0000259" key="18">
    <source>
        <dbReference type="SMART" id="SM00965"/>
    </source>
</evidence>
<evidence type="ECO:0000256" key="12">
    <source>
        <dbReference type="ARBA" id="ARBA00023170"/>
    </source>
</evidence>
<proteinExistence type="inferred from homology"/>
<evidence type="ECO:0000256" key="4">
    <source>
        <dbReference type="ARBA" id="ARBA00022452"/>
    </source>
</evidence>
<keyword evidence="9" id="KW-0406">Ion transport</keyword>
<evidence type="ECO:0000256" key="2">
    <source>
        <dbReference type="ARBA" id="ARBA00009810"/>
    </source>
</evidence>
<dbReference type="SMART" id="SM00965">
    <property type="entry name" value="STN"/>
    <property type="match status" value="1"/>
</dbReference>
<dbReference type="GO" id="GO:0015344">
    <property type="term" value="F:siderophore uptake transmembrane transporter activity"/>
    <property type="evidence" value="ECO:0007669"/>
    <property type="project" value="TreeGrafter"/>
</dbReference>
<evidence type="ECO:0000256" key="13">
    <source>
        <dbReference type="ARBA" id="ARBA00023237"/>
    </source>
</evidence>
<feature type="domain" description="Secretin/TonB short N-terminal" evidence="18">
    <location>
        <begin position="63"/>
        <end position="114"/>
    </location>
</feature>
<evidence type="ECO:0000256" key="3">
    <source>
        <dbReference type="ARBA" id="ARBA00022448"/>
    </source>
</evidence>
<evidence type="ECO:0000313" key="19">
    <source>
        <dbReference type="EMBL" id="QJR01865.1"/>
    </source>
</evidence>
<feature type="chain" id="PRO_5026899727" evidence="17">
    <location>
        <begin position="37"/>
        <end position="832"/>
    </location>
</feature>
<dbReference type="InterPro" id="IPR011662">
    <property type="entry name" value="Secretin/TonB_short_N"/>
</dbReference>
<evidence type="ECO:0000256" key="1">
    <source>
        <dbReference type="ARBA" id="ARBA00004571"/>
    </source>
</evidence>
<dbReference type="GO" id="GO:0015891">
    <property type="term" value="P:siderophore transport"/>
    <property type="evidence" value="ECO:0007669"/>
    <property type="project" value="InterPro"/>
</dbReference>
<keyword evidence="11 14" id="KW-0472">Membrane</keyword>
<keyword evidence="8" id="KW-0408">Iron</keyword>
<keyword evidence="7 17" id="KW-0732">Signal</keyword>
<feature type="signal peptide" evidence="17">
    <location>
        <begin position="1"/>
        <end position="36"/>
    </location>
</feature>
<reference evidence="19 20" key="1">
    <citation type="submission" date="2020-04" db="EMBL/GenBank/DDBJ databases">
        <title>The Whole Genome Analysis of High salt-tolerant Sphingobium yanoikuyae YC-XJ2 with Aryl organophosphorus flame retardants (aryl-OPFRs)-degrading capacity and characteristics of Related phosphotriesterase.</title>
        <authorList>
            <person name="Li X."/>
        </authorList>
    </citation>
    <scope>NUCLEOTIDE SEQUENCE [LARGE SCALE GENOMIC DNA]</scope>
    <source>
        <strain evidence="19 20">YC-XJ2</strain>
    </source>
</reference>
<feature type="short sequence motif" description="TonB C-terminal box" evidence="15">
    <location>
        <begin position="815"/>
        <end position="832"/>
    </location>
</feature>
<dbReference type="InterPro" id="IPR012910">
    <property type="entry name" value="Plug_dom"/>
</dbReference>
<keyword evidence="13 14" id="KW-0998">Cell outer membrane</keyword>
<evidence type="ECO:0000256" key="6">
    <source>
        <dbReference type="ARBA" id="ARBA00022692"/>
    </source>
</evidence>
<dbReference type="Gene3D" id="3.55.50.30">
    <property type="match status" value="1"/>
</dbReference>
<keyword evidence="4 14" id="KW-1134">Transmembrane beta strand</keyword>
<dbReference type="Proteomes" id="UP000502611">
    <property type="component" value="Chromosome"/>
</dbReference>
<dbReference type="InterPro" id="IPR010105">
    <property type="entry name" value="TonB_sidphr_rcpt"/>
</dbReference>
<keyword evidence="3 14" id="KW-0813">Transport</keyword>
<dbReference type="InterPro" id="IPR036942">
    <property type="entry name" value="Beta-barrel_TonB_sf"/>
</dbReference>
<evidence type="ECO:0000256" key="11">
    <source>
        <dbReference type="ARBA" id="ARBA00023136"/>
    </source>
</evidence>
<evidence type="ECO:0000256" key="9">
    <source>
        <dbReference type="ARBA" id="ARBA00023065"/>
    </source>
</evidence>
<dbReference type="SUPFAM" id="SSF56935">
    <property type="entry name" value="Porins"/>
    <property type="match status" value="1"/>
</dbReference>
<comment type="subcellular location">
    <subcellularLocation>
        <location evidence="1 14">Cell outer membrane</location>
        <topology evidence="1 14">Multi-pass membrane protein</topology>
    </subcellularLocation>
</comment>
<dbReference type="InterPro" id="IPR000531">
    <property type="entry name" value="Beta-barrel_TonB"/>
</dbReference>
<organism evidence="19 20">
    <name type="scientific">Sphingobium yanoikuyae</name>
    <name type="common">Sphingomonas yanoikuyae</name>
    <dbReference type="NCBI Taxonomy" id="13690"/>
    <lineage>
        <taxon>Bacteria</taxon>
        <taxon>Pseudomonadati</taxon>
        <taxon>Pseudomonadota</taxon>
        <taxon>Alphaproteobacteria</taxon>
        <taxon>Sphingomonadales</taxon>
        <taxon>Sphingomonadaceae</taxon>
        <taxon>Sphingobium</taxon>
    </lineage>
</organism>
<dbReference type="PROSITE" id="PS52016">
    <property type="entry name" value="TONB_DEPENDENT_REC_3"/>
    <property type="match status" value="1"/>
</dbReference>
<dbReference type="InterPro" id="IPR037066">
    <property type="entry name" value="Plug_dom_sf"/>
</dbReference>
<dbReference type="Pfam" id="PF00593">
    <property type="entry name" value="TonB_dep_Rec_b-barrel"/>
    <property type="match status" value="1"/>
</dbReference>
<dbReference type="PANTHER" id="PTHR32552">
    <property type="entry name" value="FERRICHROME IRON RECEPTOR-RELATED"/>
    <property type="match status" value="1"/>
</dbReference>
<keyword evidence="10 16" id="KW-0798">TonB box</keyword>
<evidence type="ECO:0000256" key="7">
    <source>
        <dbReference type="ARBA" id="ARBA00022729"/>
    </source>
</evidence>
<dbReference type="PANTHER" id="PTHR32552:SF74">
    <property type="entry name" value="HYDROXAMATE SIDEROPHORE RECEPTOR FHUE"/>
    <property type="match status" value="1"/>
</dbReference>
<dbReference type="PROSITE" id="PS01156">
    <property type="entry name" value="TONB_DEPENDENT_REC_2"/>
    <property type="match status" value="1"/>
</dbReference>
<dbReference type="Pfam" id="PF07660">
    <property type="entry name" value="STN"/>
    <property type="match status" value="1"/>
</dbReference>
<sequence length="832" mass="90203">MSLTPSVARSCRAIAHSILLAGTTLGVTLVPSAAQAQAEGRSFQITAGPLEDALRQFTRQSGVQVGYDSADVRGRTATAVSGGMSAPEALSKLLTGTGLTFRFTATTSVRLEPAPRSADGAIALGPVRVAGEGSGGDGVPVSLTSDSGATEGTRSYAMKGPSNTATRLNLTTRETPQSISVLTRQQIEDQQLTSVAEMLEQTPGISVQPLGSERFTIYARGYTVENYQYDGIPTTLDIVSQVSPQGLGDAVTYDRIEVLRGAVGLMTGAGDPSATVNLVRKRPTSEFQGHVALSGGSWERLRGEVDISSPLNSAGTIRARAVLAHDQGESFTDYYKHKKQVAYGVIEADVTPSTLVTIGADFQRNDPTAFSATGLPLWNSDGSRTVFARSANSAAKWSYNKQDVLNAFGSIRQELGGDWVMRLAGNYLHTDRNYMAAYASWGFPDKTTGEGVRLYGGSGQTRQRQLGLDLMVQGSFELLGGQHEMVAGLSYSDYRNYHQPNRGTGIEGRYVNVYTWDNYTAEPTSPGTLYDGDTVIKQKAGYATFRFKPLDGLSLLAGARLSNYDYSYDLQYTLPASQGNNRLTTYKESAILTPYAGIVYDVARDHSVYASITSIYRAQSTRDRNGETLKPREGMQYEVGFKSALFDGALNTSIALFAIDQDNFAVVDTGYTVPGTTTAAYQAVQGARTRGFDLEATGEIIPGWNVSTSFSHSVTRRNSTRLTTTAPKDMFKLWTSYRFADDRMTVGGGVNWQSAFYLTTTPSTTLGQVTARQGSYALVNLMGRYSFTDDLSLSVNVNNLFDKDYLSSIDQTFYGYYRGDPRNFLATLRYNF</sequence>